<evidence type="ECO:0000256" key="1">
    <source>
        <dbReference type="ARBA" id="ARBA00022679"/>
    </source>
</evidence>
<evidence type="ECO:0000256" key="5">
    <source>
        <dbReference type="ARBA" id="ARBA00034545"/>
    </source>
</evidence>
<dbReference type="InterPro" id="IPR029063">
    <property type="entry name" value="SAM-dependent_MTases_sf"/>
</dbReference>
<dbReference type="PANTHER" id="PTHR43675">
    <property type="entry name" value="ARSENITE METHYLTRANSFERASE"/>
    <property type="match status" value="1"/>
</dbReference>
<sequence>MNKETFTDSCAAYKFNENNFAVEDEAASLRYFEKQVLDSQKYWRRLGGRPDFSGKVVLEIGCGHGALCIDAAISGAQRVIGLDLIGNRIEFANRIVAERFPNIANRIEFHHLDINEMALEGKVDFVISKDTFEHIMNLDQVLLSVKRVLREGGLLITGFSPLYYSPFGDHGFHAIGNRLKLPWAHLILGDARVVAAYNRHHPGVKCHSMYDLGLNKFKRRDFLQAFEQAGFEIVSETVNAVQEASRLMPLFRLLNKVPGLEDYTTVNMYVVLCNT</sequence>
<comment type="catalytic activity">
    <reaction evidence="8">
        <text>arsenic triglutathione + 3 [thioredoxin]-dithiol + 3 S-adenosyl-L-methionine = trimethylarsine + 3 [thioredoxin]-disulfide + 3 glutathione + 3 S-adenosyl-L-homocysteine + 3 H(+)</text>
        <dbReference type="Rhea" id="RHEA:69432"/>
        <dbReference type="Rhea" id="RHEA-COMP:10698"/>
        <dbReference type="Rhea" id="RHEA-COMP:10700"/>
        <dbReference type="ChEBI" id="CHEBI:15378"/>
        <dbReference type="ChEBI" id="CHEBI:27130"/>
        <dbReference type="ChEBI" id="CHEBI:29950"/>
        <dbReference type="ChEBI" id="CHEBI:50058"/>
        <dbReference type="ChEBI" id="CHEBI:57856"/>
        <dbReference type="ChEBI" id="CHEBI:57925"/>
        <dbReference type="ChEBI" id="CHEBI:59789"/>
        <dbReference type="ChEBI" id="CHEBI:183640"/>
        <dbReference type="EC" id="2.1.1.137"/>
    </reaction>
</comment>
<dbReference type="GO" id="GO:0030791">
    <property type="term" value="F:arsenite methyltransferase activity"/>
    <property type="evidence" value="ECO:0007669"/>
    <property type="project" value="UniProtKB-EC"/>
</dbReference>
<dbReference type="Gene3D" id="3.40.50.150">
    <property type="entry name" value="Vaccinia Virus protein VP39"/>
    <property type="match status" value="1"/>
</dbReference>
<evidence type="ECO:0000256" key="3">
    <source>
        <dbReference type="ARBA" id="ARBA00034487"/>
    </source>
</evidence>
<dbReference type="GO" id="GO:0032259">
    <property type="term" value="P:methylation"/>
    <property type="evidence" value="ECO:0007669"/>
    <property type="project" value="UniProtKB-KW"/>
</dbReference>
<gene>
    <name evidence="10" type="ORF">COO91_09179</name>
</gene>
<evidence type="ECO:0000313" key="11">
    <source>
        <dbReference type="Proteomes" id="UP000232003"/>
    </source>
</evidence>
<dbReference type="CDD" id="cd02440">
    <property type="entry name" value="AdoMet_MTases"/>
    <property type="match status" value="1"/>
</dbReference>
<dbReference type="Proteomes" id="UP000232003">
    <property type="component" value="Plasmid pNFSY02"/>
</dbReference>
<name>A0A2K8T614_9NOSO</name>
<protein>
    <recommendedName>
        <fullName evidence="5">Arsenite methyltransferase</fullName>
        <ecNumber evidence="4">2.1.1.137</ecNumber>
    </recommendedName>
</protein>
<keyword evidence="10" id="KW-0614">Plasmid</keyword>
<comment type="similarity">
    <text evidence="3">Belongs to the methyltransferase superfamily. Arsenite methyltransferase family.</text>
</comment>
<organism evidence="10 11">
    <name type="scientific">Nostoc flagelliforme CCNUN1</name>
    <dbReference type="NCBI Taxonomy" id="2038116"/>
    <lineage>
        <taxon>Bacteria</taxon>
        <taxon>Bacillati</taxon>
        <taxon>Cyanobacteriota</taxon>
        <taxon>Cyanophyceae</taxon>
        <taxon>Nostocales</taxon>
        <taxon>Nostocaceae</taxon>
        <taxon>Nostoc</taxon>
    </lineage>
</organism>
<dbReference type="EC" id="2.1.1.137" evidence="4"/>
<dbReference type="EMBL" id="CP024787">
    <property type="protein sequence ID" value="AUB43023.1"/>
    <property type="molecule type" value="Genomic_DNA"/>
</dbReference>
<dbReference type="PANTHER" id="PTHR43675:SF8">
    <property type="entry name" value="ARSENITE METHYLTRANSFERASE"/>
    <property type="match status" value="1"/>
</dbReference>
<dbReference type="OrthoDB" id="9778766at2"/>
<comment type="catalytic activity">
    <reaction evidence="7">
        <text>arsenic triglutathione + 2 [thioredoxin]-dithiol + 2 S-adenosyl-L-methionine + H2O = dimethylarsinous acid + 2 [thioredoxin]-disulfide + 3 glutathione + 2 S-adenosyl-L-homocysteine + 2 H(+)</text>
        <dbReference type="Rhea" id="RHEA:69464"/>
        <dbReference type="Rhea" id="RHEA-COMP:10698"/>
        <dbReference type="Rhea" id="RHEA-COMP:10700"/>
        <dbReference type="ChEBI" id="CHEBI:15377"/>
        <dbReference type="ChEBI" id="CHEBI:15378"/>
        <dbReference type="ChEBI" id="CHEBI:23808"/>
        <dbReference type="ChEBI" id="CHEBI:29950"/>
        <dbReference type="ChEBI" id="CHEBI:50058"/>
        <dbReference type="ChEBI" id="CHEBI:57856"/>
        <dbReference type="ChEBI" id="CHEBI:57925"/>
        <dbReference type="ChEBI" id="CHEBI:59789"/>
        <dbReference type="ChEBI" id="CHEBI:183640"/>
        <dbReference type="EC" id="2.1.1.137"/>
    </reaction>
</comment>
<geneLocation type="plasmid" evidence="11">
    <name>pnfsy02</name>
</geneLocation>
<evidence type="ECO:0000256" key="8">
    <source>
        <dbReference type="ARBA" id="ARBA00048428"/>
    </source>
</evidence>
<accession>A0A2K8T614</accession>
<evidence type="ECO:0000313" key="10">
    <source>
        <dbReference type="EMBL" id="AUB43023.1"/>
    </source>
</evidence>
<dbReference type="AlphaFoldDB" id="A0A2K8T614"/>
<dbReference type="RefSeq" id="WP_100903320.1">
    <property type="nucleotide sequence ID" value="NZ_CAWNNC010000003.1"/>
</dbReference>
<evidence type="ECO:0000256" key="2">
    <source>
        <dbReference type="ARBA" id="ARBA00022691"/>
    </source>
</evidence>
<keyword evidence="1" id="KW-0808">Transferase</keyword>
<dbReference type="InterPro" id="IPR026669">
    <property type="entry name" value="Arsenite_MeTrfase-like"/>
</dbReference>
<evidence type="ECO:0000256" key="6">
    <source>
        <dbReference type="ARBA" id="ARBA00047941"/>
    </source>
</evidence>
<keyword evidence="11" id="KW-1185">Reference proteome</keyword>
<comment type="catalytic activity">
    <reaction evidence="6">
        <text>arsenic triglutathione + [thioredoxin]-dithiol + S-adenosyl-L-methionine + 2 H2O = methylarsonous acid + [thioredoxin]-disulfide + 3 glutathione + S-adenosyl-L-homocysteine + H(+)</text>
        <dbReference type="Rhea" id="RHEA:69460"/>
        <dbReference type="Rhea" id="RHEA-COMP:10698"/>
        <dbReference type="Rhea" id="RHEA-COMP:10700"/>
        <dbReference type="ChEBI" id="CHEBI:15377"/>
        <dbReference type="ChEBI" id="CHEBI:15378"/>
        <dbReference type="ChEBI" id="CHEBI:17826"/>
        <dbReference type="ChEBI" id="CHEBI:29950"/>
        <dbReference type="ChEBI" id="CHEBI:50058"/>
        <dbReference type="ChEBI" id="CHEBI:57856"/>
        <dbReference type="ChEBI" id="CHEBI:57925"/>
        <dbReference type="ChEBI" id="CHEBI:59789"/>
        <dbReference type="ChEBI" id="CHEBI:183640"/>
        <dbReference type="EC" id="2.1.1.137"/>
    </reaction>
</comment>
<dbReference type="KEGG" id="nfl:COO91_09179"/>
<proteinExistence type="inferred from homology"/>
<dbReference type="SUPFAM" id="SSF53335">
    <property type="entry name" value="S-adenosyl-L-methionine-dependent methyltransferases"/>
    <property type="match status" value="1"/>
</dbReference>
<keyword evidence="10" id="KW-0489">Methyltransferase</keyword>
<dbReference type="Pfam" id="PF13847">
    <property type="entry name" value="Methyltransf_31"/>
    <property type="match status" value="1"/>
</dbReference>
<evidence type="ECO:0000256" key="7">
    <source>
        <dbReference type="ARBA" id="ARBA00047943"/>
    </source>
</evidence>
<feature type="domain" description="Methyltransferase" evidence="9">
    <location>
        <begin position="53"/>
        <end position="156"/>
    </location>
</feature>
<keyword evidence="2" id="KW-0949">S-adenosyl-L-methionine</keyword>
<evidence type="ECO:0000259" key="9">
    <source>
        <dbReference type="Pfam" id="PF13847"/>
    </source>
</evidence>
<evidence type="ECO:0000256" key="4">
    <source>
        <dbReference type="ARBA" id="ARBA00034521"/>
    </source>
</evidence>
<dbReference type="InterPro" id="IPR025714">
    <property type="entry name" value="Methyltranfer_dom"/>
</dbReference>
<reference evidence="10 11" key="1">
    <citation type="submission" date="2017-11" db="EMBL/GenBank/DDBJ databases">
        <title>Complete genome of a free-living desiccation-tolerant cyanobacterium and its photosynthetic adaptation to extreme terrestrial habitat.</title>
        <authorList>
            <person name="Shang J."/>
        </authorList>
    </citation>
    <scope>NUCLEOTIDE SEQUENCE [LARGE SCALE GENOMIC DNA]</scope>
    <source>
        <strain evidence="10 11">CCNUN1</strain>
        <plasmid evidence="11">pnfsy02</plasmid>
    </source>
</reference>